<evidence type="ECO:0000313" key="7">
    <source>
        <dbReference type="EMBL" id="EQD59500.1"/>
    </source>
</evidence>
<evidence type="ECO:0000256" key="3">
    <source>
        <dbReference type="ARBA" id="ARBA00022989"/>
    </source>
</evidence>
<dbReference type="GO" id="GO:0016020">
    <property type="term" value="C:membrane"/>
    <property type="evidence" value="ECO:0007669"/>
    <property type="project" value="UniProtKB-SubCell"/>
</dbReference>
<dbReference type="EMBL" id="AUZZ01002636">
    <property type="protein sequence ID" value="EQD59500.1"/>
    <property type="molecule type" value="Genomic_DNA"/>
</dbReference>
<sequence length="200" mass="20933">EGALDIELRRERIKLAVKATTVAVAAFILCAAALVLIGVRALHLGYVQAAILATPFAVISSAVAIPGSHSLERHAREFVVYESSVSDIFGVLIFIALVNSGGTLGGFLTELAGGGTLSLILAIVCSVALVLVSTRADAHVRYIPLLAGLFALYASGELLHLSPLLMVLLFGLMLNNKVALEQLPGVRHVADRISPTTVGE</sequence>
<comment type="subcellular location">
    <subcellularLocation>
        <location evidence="1">Membrane</location>
        <topology evidence="1">Multi-pass membrane protein</topology>
    </subcellularLocation>
</comment>
<feature type="non-terminal residue" evidence="7">
    <location>
        <position position="1"/>
    </location>
</feature>
<evidence type="ECO:0000256" key="5">
    <source>
        <dbReference type="SAM" id="Phobius"/>
    </source>
</evidence>
<keyword evidence="4 5" id="KW-0472">Membrane</keyword>
<feature type="non-terminal residue" evidence="7">
    <location>
        <position position="200"/>
    </location>
</feature>
<reference evidence="7" key="2">
    <citation type="journal article" date="2014" name="ISME J.">
        <title>Microbial stratification in low pH oxic and suboxic macroscopic growths along an acid mine drainage.</title>
        <authorList>
            <person name="Mendez-Garcia C."/>
            <person name="Mesa V."/>
            <person name="Sprenger R.R."/>
            <person name="Richter M."/>
            <person name="Diez M.S."/>
            <person name="Solano J."/>
            <person name="Bargiela R."/>
            <person name="Golyshina O.V."/>
            <person name="Manteca A."/>
            <person name="Ramos J.L."/>
            <person name="Gallego J.R."/>
            <person name="Llorente I."/>
            <person name="Martins Dos Santos V.A."/>
            <person name="Jensen O.N."/>
            <person name="Pelaez A.I."/>
            <person name="Sanchez J."/>
            <person name="Ferrer M."/>
        </authorList>
    </citation>
    <scope>NUCLEOTIDE SEQUENCE</scope>
</reference>
<evidence type="ECO:0000256" key="1">
    <source>
        <dbReference type="ARBA" id="ARBA00004141"/>
    </source>
</evidence>
<keyword evidence="2 5" id="KW-0812">Transmembrane</keyword>
<feature type="domain" description="Cation/H+ exchanger transmembrane" evidence="6">
    <location>
        <begin position="13"/>
        <end position="177"/>
    </location>
</feature>
<evidence type="ECO:0000256" key="2">
    <source>
        <dbReference type="ARBA" id="ARBA00022692"/>
    </source>
</evidence>
<feature type="transmembrane region" description="Helical" evidence="5">
    <location>
        <begin position="45"/>
        <end position="66"/>
    </location>
</feature>
<dbReference type="GO" id="GO:0015297">
    <property type="term" value="F:antiporter activity"/>
    <property type="evidence" value="ECO:0007669"/>
    <property type="project" value="InterPro"/>
</dbReference>
<keyword evidence="3 5" id="KW-1133">Transmembrane helix</keyword>
<dbReference type="AlphaFoldDB" id="T1C011"/>
<protein>
    <submittedName>
        <fullName evidence="7">Na(+)/H(+) exchanger family protein</fullName>
    </submittedName>
</protein>
<evidence type="ECO:0000256" key="4">
    <source>
        <dbReference type="ARBA" id="ARBA00023136"/>
    </source>
</evidence>
<feature type="transmembrane region" description="Helical" evidence="5">
    <location>
        <begin position="145"/>
        <end position="174"/>
    </location>
</feature>
<proteinExistence type="predicted"/>
<feature type="transmembrane region" description="Helical" evidence="5">
    <location>
        <begin position="15"/>
        <end position="39"/>
    </location>
</feature>
<organism evidence="7">
    <name type="scientific">mine drainage metagenome</name>
    <dbReference type="NCBI Taxonomy" id="410659"/>
    <lineage>
        <taxon>unclassified sequences</taxon>
        <taxon>metagenomes</taxon>
        <taxon>ecological metagenomes</taxon>
    </lineage>
</organism>
<evidence type="ECO:0000259" key="6">
    <source>
        <dbReference type="Pfam" id="PF00999"/>
    </source>
</evidence>
<dbReference type="Pfam" id="PF00999">
    <property type="entry name" value="Na_H_Exchanger"/>
    <property type="match status" value="1"/>
</dbReference>
<dbReference type="InterPro" id="IPR006153">
    <property type="entry name" value="Cation/H_exchanger_TM"/>
</dbReference>
<accession>T1C011</accession>
<feature type="transmembrane region" description="Helical" evidence="5">
    <location>
        <begin position="111"/>
        <end position="133"/>
    </location>
</feature>
<name>T1C011_9ZZZZ</name>
<dbReference type="GO" id="GO:1902600">
    <property type="term" value="P:proton transmembrane transport"/>
    <property type="evidence" value="ECO:0007669"/>
    <property type="project" value="InterPro"/>
</dbReference>
<feature type="transmembrane region" description="Helical" evidence="5">
    <location>
        <begin position="78"/>
        <end position="99"/>
    </location>
</feature>
<comment type="caution">
    <text evidence="7">The sequence shown here is derived from an EMBL/GenBank/DDBJ whole genome shotgun (WGS) entry which is preliminary data.</text>
</comment>
<reference evidence="7" key="1">
    <citation type="submission" date="2013-08" db="EMBL/GenBank/DDBJ databases">
        <authorList>
            <person name="Mendez C."/>
            <person name="Richter M."/>
            <person name="Ferrer M."/>
            <person name="Sanchez J."/>
        </authorList>
    </citation>
    <scope>NUCLEOTIDE SEQUENCE</scope>
</reference>
<gene>
    <name evidence="7" type="ORF">B2A_03957</name>
</gene>